<feature type="transmembrane region" description="Helical" evidence="6">
    <location>
        <begin position="250"/>
        <end position="270"/>
    </location>
</feature>
<dbReference type="InterPro" id="IPR052337">
    <property type="entry name" value="SAT4-like"/>
</dbReference>
<organism evidence="8 9">
    <name type="scientific">Aspergillus leporis</name>
    <dbReference type="NCBI Taxonomy" id="41062"/>
    <lineage>
        <taxon>Eukaryota</taxon>
        <taxon>Fungi</taxon>
        <taxon>Dikarya</taxon>
        <taxon>Ascomycota</taxon>
        <taxon>Pezizomycotina</taxon>
        <taxon>Eurotiomycetes</taxon>
        <taxon>Eurotiomycetidae</taxon>
        <taxon>Eurotiales</taxon>
        <taxon>Aspergillaceae</taxon>
        <taxon>Aspergillus</taxon>
        <taxon>Aspergillus subgen. Circumdati</taxon>
    </lineage>
</organism>
<sequence length="373" mass="41449">MERSTASTDGDVSRASMVTIPTIVTTIIALVLTLLRLYVRRYMIRMLSWDDWFNVFAMLTELVVLGLILGATSHGFGRHITYVGHAHAAYSMKLLRIGEFLLIFTTIFLKISISLFLKRLFLTSKKWKVFFWCFIAFNTITSALDAAVIFPQCTPVERNWDKSVAGHCWSATAIDAIGITQGAIAASTDFALSILPIVFLWNIKLPKRVKVGICGIMALGFASGAFAIARTALVPSLLKTEDPTWDLVDLFMWAVLEATFGIIAAAAPSVRPLIGHNSMTTDYYSRSKSHSMPLRTTRTGQTSRINWGRTASDTRDEPEARDYCGDSESQLCLDDRGIVKTTSFEVVTTLGVALESEMDGRQTSEESSDRRYH</sequence>
<dbReference type="GO" id="GO:0016020">
    <property type="term" value="C:membrane"/>
    <property type="evidence" value="ECO:0007669"/>
    <property type="project" value="UniProtKB-SubCell"/>
</dbReference>
<dbReference type="AlphaFoldDB" id="A0A5N5X8V6"/>
<evidence type="ECO:0000313" key="9">
    <source>
        <dbReference type="Proteomes" id="UP000326565"/>
    </source>
</evidence>
<evidence type="ECO:0000256" key="6">
    <source>
        <dbReference type="SAM" id="Phobius"/>
    </source>
</evidence>
<proteinExistence type="inferred from homology"/>
<evidence type="ECO:0000256" key="5">
    <source>
        <dbReference type="ARBA" id="ARBA00038359"/>
    </source>
</evidence>
<accession>A0A5N5X8V6</accession>
<dbReference type="OrthoDB" id="3934549at2759"/>
<protein>
    <recommendedName>
        <fullName evidence="7">Rhodopsin domain-containing protein</fullName>
    </recommendedName>
</protein>
<feature type="transmembrane region" description="Helical" evidence="6">
    <location>
        <begin position="213"/>
        <end position="238"/>
    </location>
</feature>
<dbReference type="PANTHER" id="PTHR33048">
    <property type="entry name" value="PTH11-LIKE INTEGRAL MEMBRANE PROTEIN (AFU_ORTHOLOGUE AFUA_5G11245)"/>
    <property type="match status" value="1"/>
</dbReference>
<evidence type="ECO:0000313" key="8">
    <source>
        <dbReference type="EMBL" id="KAB8077116.1"/>
    </source>
</evidence>
<evidence type="ECO:0000256" key="1">
    <source>
        <dbReference type="ARBA" id="ARBA00004141"/>
    </source>
</evidence>
<feature type="transmembrane region" description="Helical" evidence="6">
    <location>
        <begin position="20"/>
        <end position="39"/>
    </location>
</feature>
<evidence type="ECO:0000256" key="2">
    <source>
        <dbReference type="ARBA" id="ARBA00022692"/>
    </source>
</evidence>
<feature type="transmembrane region" description="Helical" evidence="6">
    <location>
        <begin position="51"/>
        <end position="77"/>
    </location>
</feature>
<feature type="domain" description="Rhodopsin" evidence="7">
    <location>
        <begin position="35"/>
        <end position="274"/>
    </location>
</feature>
<gene>
    <name evidence="8" type="ORF">BDV29DRAFT_168768</name>
</gene>
<keyword evidence="2 6" id="KW-0812">Transmembrane</keyword>
<keyword evidence="3 6" id="KW-1133">Transmembrane helix</keyword>
<evidence type="ECO:0000256" key="4">
    <source>
        <dbReference type="ARBA" id="ARBA00023136"/>
    </source>
</evidence>
<comment type="subcellular location">
    <subcellularLocation>
        <location evidence="1">Membrane</location>
        <topology evidence="1">Multi-pass membrane protein</topology>
    </subcellularLocation>
</comment>
<keyword evidence="4 6" id="KW-0472">Membrane</keyword>
<comment type="similarity">
    <text evidence="5">Belongs to the SAT4 family.</text>
</comment>
<dbReference type="Proteomes" id="UP000326565">
    <property type="component" value="Unassembled WGS sequence"/>
</dbReference>
<name>A0A5N5X8V6_9EURO</name>
<dbReference type="PANTHER" id="PTHR33048:SF47">
    <property type="entry name" value="INTEGRAL MEMBRANE PROTEIN-RELATED"/>
    <property type="match status" value="1"/>
</dbReference>
<reference evidence="8 9" key="1">
    <citation type="submission" date="2019-04" db="EMBL/GenBank/DDBJ databases">
        <title>Friends and foes A comparative genomics study of 23 Aspergillus species from section Flavi.</title>
        <authorList>
            <consortium name="DOE Joint Genome Institute"/>
            <person name="Kjaerbolling I."/>
            <person name="Vesth T."/>
            <person name="Frisvad J.C."/>
            <person name="Nybo J.L."/>
            <person name="Theobald S."/>
            <person name="Kildgaard S."/>
            <person name="Isbrandt T."/>
            <person name="Kuo A."/>
            <person name="Sato A."/>
            <person name="Lyhne E.K."/>
            <person name="Kogle M.E."/>
            <person name="Wiebenga A."/>
            <person name="Kun R.S."/>
            <person name="Lubbers R.J."/>
            <person name="Makela M.R."/>
            <person name="Barry K."/>
            <person name="Chovatia M."/>
            <person name="Clum A."/>
            <person name="Daum C."/>
            <person name="Haridas S."/>
            <person name="He G."/>
            <person name="LaButti K."/>
            <person name="Lipzen A."/>
            <person name="Mondo S."/>
            <person name="Riley R."/>
            <person name="Salamov A."/>
            <person name="Simmons B.A."/>
            <person name="Magnuson J.K."/>
            <person name="Henrissat B."/>
            <person name="Mortensen U.H."/>
            <person name="Larsen T.O."/>
            <person name="Devries R.P."/>
            <person name="Grigoriev I.V."/>
            <person name="Machida M."/>
            <person name="Baker S.E."/>
            <person name="Andersen M.R."/>
        </authorList>
    </citation>
    <scope>NUCLEOTIDE SEQUENCE [LARGE SCALE GENOMIC DNA]</scope>
    <source>
        <strain evidence="8 9">CBS 151.66</strain>
    </source>
</reference>
<dbReference type="Pfam" id="PF20684">
    <property type="entry name" value="Fung_rhodopsin"/>
    <property type="match status" value="1"/>
</dbReference>
<keyword evidence="9" id="KW-1185">Reference proteome</keyword>
<dbReference type="EMBL" id="ML732172">
    <property type="protein sequence ID" value="KAB8077116.1"/>
    <property type="molecule type" value="Genomic_DNA"/>
</dbReference>
<feature type="transmembrane region" description="Helical" evidence="6">
    <location>
        <begin position="179"/>
        <end position="201"/>
    </location>
</feature>
<evidence type="ECO:0000259" key="7">
    <source>
        <dbReference type="Pfam" id="PF20684"/>
    </source>
</evidence>
<feature type="transmembrane region" description="Helical" evidence="6">
    <location>
        <begin position="129"/>
        <end position="150"/>
    </location>
</feature>
<feature type="transmembrane region" description="Helical" evidence="6">
    <location>
        <begin position="97"/>
        <end position="117"/>
    </location>
</feature>
<evidence type="ECO:0000256" key="3">
    <source>
        <dbReference type="ARBA" id="ARBA00022989"/>
    </source>
</evidence>
<dbReference type="InterPro" id="IPR049326">
    <property type="entry name" value="Rhodopsin_dom_fungi"/>
</dbReference>